<dbReference type="InterPro" id="IPR001173">
    <property type="entry name" value="Glyco_trans_2-like"/>
</dbReference>
<sequence length="313" mass="34181">MGALVTVVVPTYNGSRHLRPTLDSLAAQDHPDLEVLVVDDGSTDGSDDLAEAHPAVSRVVRQPNRGVAVARNRGLAEAAGQWVGFLDQDDLWHRSRLSTLLALAEDTGSPAVAGTERAFALHQDRAALHALADGREDWADHWIDAGAEPELVDTRTLDGSGRVEHLDFDRIRRGPVTVTTAVLYDRTLAISAGGCAPHARALDDYVLLHSVARLIGSIPRVDSGDLFYRVHPESTTTVSPLAGPYLSTLAALRLGRTGPDTQVESEYVDHLLFALPRSPLRTADQLALLLLTVPPRRRARWLMRWTARRAHLR</sequence>
<keyword evidence="2" id="KW-0808">Transferase</keyword>
<dbReference type="PANTHER" id="PTHR43685">
    <property type="entry name" value="GLYCOSYLTRANSFERASE"/>
    <property type="match status" value="1"/>
</dbReference>
<keyword evidence="3" id="KW-1185">Reference proteome</keyword>
<gene>
    <name evidence="2" type="ORF">HGA03_09990</name>
</gene>
<proteinExistence type="predicted"/>
<dbReference type="GO" id="GO:0016740">
    <property type="term" value="F:transferase activity"/>
    <property type="evidence" value="ECO:0007669"/>
    <property type="project" value="UniProtKB-KW"/>
</dbReference>
<dbReference type="EMBL" id="JAAXOX010000004">
    <property type="protein sequence ID" value="NKY22990.1"/>
    <property type="molecule type" value="Genomic_DNA"/>
</dbReference>
<dbReference type="Pfam" id="PF00535">
    <property type="entry name" value="Glycos_transf_2"/>
    <property type="match status" value="1"/>
</dbReference>
<organism evidence="2 3">
    <name type="scientific">Cellulomonas denverensis</name>
    <dbReference type="NCBI Taxonomy" id="264297"/>
    <lineage>
        <taxon>Bacteria</taxon>
        <taxon>Bacillati</taxon>
        <taxon>Actinomycetota</taxon>
        <taxon>Actinomycetes</taxon>
        <taxon>Micrococcales</taxon>
        <taxon>Cellulomonadaceae</taxon>
        <taxon>Cellulomonas</taxon>
    </lineage>
</organism>
<dbReference type="RefSeq" id="WP_168630118.1">
    <property type="nucleotide sequence ID" value="NZ_BONL01000001.1"/>
</dbReference>
<protein>
    <submittedName>
        <fullName evidence="2">Glycosyltransferase family 2 protein</fullName>
    </submittedName>
</protein>
<dbReference type="CDD" id="cd00761">
    <property type="entry name" value="Glyco_tranf_GTA_type"/>
    <property type="match status" value="1"/>
</dbReference>
<evidence type="ECO:0000313" key="2">
    <source>
        <dbReference type="EMBL" id="NKY22990.1"/>
    </source>
</evidence>
<dbReference type="PANTHER" id="PTHR43685:SF11">
    <property type="entry name" value="GLYCOSYLTRANSFERASE TAGX-RELATED"/>
    <property type="match status" value="1"/>
</dbReference>
<dbReference type="Proteomes" id="UP000581206">
    <property type="component" value="Unassembled WGS sequence"/>
</dbReference>
<dbReference type="AlphaFoldDB" id="A0A7X6QZB6"/>
<name>A0A7X6QZB6_9CELL</name>
<dbReference type="SUPFAM" id="SSF53448">
    <property type="entry name" value="Nucleotide-diphospho-sugar transferases"/>
    <property type="match status" value="1"/>
</dbReference>
<comment type="caution">
    <text evidence="2">The sequence shown here is derived from an EMBL/GenBank/DDBJ whole genome shotgun (WGS) entry which is preliminary data.</text>
</comment>
<accession>A0A7X6QZB6</accession>
<evidence type="ECO:0000313" key="3">
    <source>
        <dbReference type="Proteomes" id="UP000581206"/>
    </source>
</evidence>
<dbReference type="InterPro" id="IPR050834">
    <property type="entry name" value="Glycosyltransf_2"/>
</dbReference>
<dbReference type="InterPro" id="IPR029044">
    <property type="entry name" value="Nucleotide-diphossugar_trans"/>
</dbReference>
<evidence type="ECO:0000259" key="1">
    <source>
        <dbReference type="Pfam" id="PF00535"/>
    </source>
</evidence>
<feature type="domain" description="Glycosyltransferase 2-like" evidence="1">
    <location>
        <begin position="6"/>
        <end position="115"/>
    </location>
</feature>
<dbReference type="Gene3D" id="3.90.550.10">
    <property type="entry name" value="Spore Coat Polysaccharide Biosynthesis Protein SpsA, Chain A"/>
    <property type="match status" value="1"/>
</dbReference>
<reference evidence="2 3" key="1">
    <citation type="submission" date="2020-04" db="EMBL/GenBank/DDBJ databases">
        <title>MicrobeNet Type strains.</title>
        <authorList>
            <person name="Nicholson A.C."/>
        </authorList>
    </citation>
    <scope>NUCLEOTIDE SEQUENCE [LARGE SCALE GENOMIC DNA]</scope>
    <source>
        <strain evidence="2 3">ATCC BAA-788</strain>
    </source>
</reference>